<organism evidence="6 7">
    <name type="scientific">Sediminivirga luteola</name>
    <dbReference type="NCBI Taxonomy" id="1774748"/>
    <lineage>
        <taxon>Bacteria</taxon>
        <taxon>Bacillati</taxon>
        <taxon>Actinomycetota</taxon>
        <taxon>Actinomycetes</taxon>
        <taxon>Micrococcales</taxon>
        <taxon>Brevibacteriaceae</taxon>
        <taxon>Sediminivirga</taxon>
    </lineage>
</organism>
<dbReference type="InterPro" id="IPR000281">
    <property type="entry name" value="HTH_RpiR"/>
</dbReference>
<dbReference type="PANTHER" id="PTHR30514">
    <property type="entry name" value="GLUCOKINASE"/>
    <property type="match status" value="1"/>
</dbReference>
<dbReference type="InterPro" id="IPR001347">
    <property type="entry name" value="SIS_dom"/>
</dbReference>
<evidence type="ECO:0000313" key="6">
    <source>
        <dbReference type="EMBL" id="GGA14213.1"/>
    </source>
</evidence>
<dbReference type="InterPro" id="IPR047640">
    <property type="entry name" value="RpiR-like"/>
</dbReference>
<feature type="domain" description="HTH rpiR-type" evidence="4">
    <location>
        <begin position="9"/>
        <end position="85"/>
    </location>
</feature>
<dbReference type="Gene3D" id="1.10.10.10">
    <property type="entry name" value="Winged helix-like DNA-binding domain superfamily/Winged helix DNA-binding domain"/>
    <property type="match status" value="1"/>
</dbReference>
<gene>
    <name evidence="6" type="ORF">GCM10011333_16420</name>
</gene>
<accession>A0A8J2TXW2</accession>
<dbReference type="GO" id="GO:0003677">
    <property type="term" value="F:DNA binding"/>
    <property type="evidence" value="ECO:0007669"/>
    <property type="project" value="UniProtKB-KW"/>
</dbReference>
<dbReference type="CDD" id="cd05013">
    <property type="entry name" value="SIS_RpiR"/>
    <property type="match status" value="1"/>
</dbReference>
<reference evidence="6" key="2">
    <citation type="submission" date="2020-09" db="EMBL/GenBank/DDBJ databases">
        <authorList>
            <person name="Sun Q."/>
            <person name="Zhou Y."/>
        </authorList>
    </citation>
    <scope>NUCLEOTIDE SEQUENCE</scope>
    <source>
        <strain evidence="6">CGMCC 1.12785</strain>
    </source>
</reference>
<dbReference type="SUPFAM" id="SSF53697">
    <property type="entry name" value="SIS domain"/>
    <property type="match status" value="1"/>
</dbReference>
<evidence type="ECO:0000259" key="4">
    <source>
        <dbReference type="PROSITE" id="PS51071"/>
    </source>
</evidence>
<dbReference type="GO" id="GO:0003700">
    <property type="term" value="F:DNA-binding transcription factor activity"/>
    <property type="evidence" value="ECO:0007669"/>
    <property type="project" value="InterPro"/>
</dbReference>
<feature type="domain" description="SIS" evidence="5">
    <location>
        <begin position="129"/>
        <end position="269"/>
    </location>
</feature>
<evidence type="ECO:0000256" key="2">
    <source>
        <dbReference type="ARBA" id="ARBA00023125"/>
    </source>
</evidence>
<proteinExistence type="predicted"/>
<dbReference type="PROSITE" id="PS51071">
    <property type="entry name" value="HTH_RPIR"/>
    <property type="match status" value="1"/>
</dbReference>
<dbReference type="InterPro" id="IPR009057">
    <property type="entry name" value="Homeodomain-like_sf"/>
</dbReference>
<keyword evidence="7" id="KW-1185">Reference proteome</keyword>
<dbReference type="Pfam" id="PF01418">
    <property type="entry name" value="HTH_6"/>
    <property type="match status" value="1"/>
</dbReference>
<evidence type="ECO:0000259" key="5">
    <source>
        <dbReference type="PROSITE" id="PS51464"/>
    </source>
</evidence>
<dbReference type="InterPro" id="IPR035472">
    <property type="entry name" value="RpiR-like_SIS"/>
</dbReference>
<dbReference type="Gene3D" id="3.40.50.10490">
    <property type="entry name" value="Glucose-6-phosphate isomerase like protein, domain 1"/>
    <property type="match status" value="1"/>
</dbReference>
<evidence type="ECO:0000256" key="1">
    <source>
        <dbReference type="ARBA" id="ARBA00023015"/>
    </source>
</evidence>
<sequence>MPEERAQNAGPSTRIATRRNALGATDLRIADLLLERPADVVEMTAQQLADAAGVARSSVVRLCQALGYRGFPQLRVSLATELAQRFPDEPQEPEPGEGALAAMRRSIAGTGRLLPELTAMLDREQVEAAVGAIAGARRMLVLATGLSSPLGMDLAMRLTAQGRPAEYVHDGLAQQIAAQGLQAGDCAVAVSASGASRPTVAAARAAADAGAAVVSVTSFQGSPLGQISTHGLIVAGAGSFRDELEQTSRVPHAVFLEALVRAVVERRGGAWTRARVFDALGEHLVDDAD</sequence>
<evidence type="ECO:0000313" key="7">
    <source>
        <dbReference type="Proteomes" id="UP000616114"/>
    </source>
</evidence>
<dbReference type="Pfam" id="PF01380">
    <property type="entry name" value="SIS"/>
    <property type="match status" value="1"/>
</dbReference>
<keyword evidence="1" id="KW-0805">Transcription regulation</keyword>
<comment type="caution">
    <text evidence="6">The sequence shown here is derived from an EMBL/GenBank/DDBJ whole genome shotgun (WGS) entry which is preliminary data.</text>
</comment>
<dbReference type="GO" id="GO:1901135">
    <property type="term" value="P:carbohydrate derivative metabolic process"/>
    <property type="evidence" value="ECO:0007669"/>
    <property type="project" value="InterPro"/>
</dbReference>
<dbReference type="AlphaFoldDB" id="A0A8J2TXW2"/>
<dbReference type="EMBL" id="BMFY01000006">
    <property type="protein sequence ID" value="GGA14213.1"/>
    <property type="molecule type" value="Genomic_DNA"/>
</dbReference>
<dbReference type="PROSITE" id="PS51464">
    <property type="entry name" value="SIS"/>
    <property type="match status" value="1"/>
</dbReference>
<keyword evidence="3" id="KW-0804">Transcription</keyword>
<evidence type="ECO:0000256" key="3">
    <source>
        <dbReference type="ARBA" id="ARBA00023163"/>
    </source>
</evidence>
<dbReference type="Proteomes" id="UP000616114">
    <property type="component" value="Unassembled WGS sequence"/>
</dbReference>
<dbReference type="InterPro" id="IPR046348">
    <property type="entry name" value="SIS_dom_sf"/>
</dbReference>
<name>A0A8J2TXW2_9MICO</name>
<dbReference type="RefSeq" id="WP_188550449.1">
    <property type="nucleotide sequence ID" value="NZ_BMFY01000006.1"/>
</dbReference>
<keyword evidence="2" id="KW-0238">DNA-binding</keyword>
<dbReference type="PANTHER" id="PTHR30514:SF1">
    <property type="entry name" value="HTH-TYPE TRANSCRIPTIONAL REGULATOR HEXR-RELATED"/>
    <property type="match status" value="1"/>
</dbReference>
<protein>
    <submittedName>
        <fullName evidence="6">Transcriptional regulator</fullName>
    </submittedName>
</protein>
<dbReference type="GO" id="GO:0097367">
    <property type="term" value="F:carbohydrate derivative binding"/>
    <property type="evidence" value="ECO:0007669"/>
    <property type="project" value="InterPro"/>
</dbReference>
<dbReference type="SUPFAM" id="SSF46689">
    <property type="entry name" value="Homeodomain-like"/>
    <property type="match status" value="1"/>
</dbReference>
<reference evidence="6" key="1">
    <citation type="journal article" date="2014" name="Int. J. Syst. Evol. Microbiol.">
        <title>Complete genome sequence of Corynebacterium casei LMG S-19264T (=DSM 44701T), isolated from a smear-ripened cheese.</title>
        <authorList>
            <consortium name="US DOE Joint Genome Institute (JGI-PGF)"/>
            <person name="Walter F."/>
            <person name="Albersmeier A."/>
            <person name="Kalinowski J."/>
            <person name="Ruckert C."/>
        </authorList>
    </citation>
    <scope>NUCLEOTIDE SEQUENCE</scope>
    <source>
        <strain evidence="6">CGMCC 1.12785</strain>
    </source>
</reference>
<dbReference type="InterPro" id="IPR036388">
    <property type="entry name" value="WH-like_DNA-bd_sf"/>
</dbReference>